<gene>
    <name evidence="1" type="ORF">HND93_35155</name>
</gene>
<reference evidence="1 2" key="1">
    <citation type="submission" date="2020-05" db="EMBL/GenBank/DDBJ databases">
        <title>Azospirillum oleiclasticum sp. nov, a nitrogen-fixing and heavy crude oil-emulsifying bacterium isolated from the crude oil of Yumen Oilfield.</title>
        <authorList>
            <person name="Wu D."/>
            <person name="Cai M."/>
            <person name="Zhang X."/>
        </authorList>
    </citation>
    <scope>NUCLEOTIDE SEQUENCE [LARGE SCALE GENOMIC DNA]</scope>
    <source>
        <strain evidence="1 2">ROY-1-1-2</strain>
    </source>
</reference>
<proteinExistence type="predicted"/>
<dbReference type="RefSeq" id="WP_180286745.1">
    <property type="nucleotide sequence ID" value="NZ_JABFDB010000049.1"/>
</dbReference>
<dbReference type="InterPro" id="IPR029063">
    <property type="entry name" value="SAM-dependent_MTases_sf"/>
</dbReference>
<dbReference type="Gene3D" id="3.40.50.150">
    <property type="entry name" value="Vaccinia Virus protein VP39"/>
    <property type="match status" value="1"/>
</dbReference>
<evidence type="ECO:0000313" key="2">
    <source>
        <dbReference type="Proteomes" id="UP000584642"/>
    </source>
</evidence>
<dbReference type="Proteomes" id="UP000584642">
    <property type="component" value="Unassembled WGS sequence"/>
</dbReference>
<dbReference type="EMBL" id="JABFDB010000049">
    <property type="protein sequence ID" value="NYZ24971.1"/>
    <property type="molecule type" value="Genomic_DNA"/>
</dbReference>
<keyword evidence="1" id="KW-0808">Transferase</keyword>
<dbReference type="Pfam" id="PF13489">
    <property type="entry name" value="Methyltransf_23"/>
    <property type="match status" value="1"/>
</dbReference>
<accession>A0ABX2TKT4</accession>
<dbReference type="SUPFAM" id="SSF53335">
    <property type="entry name" value="S-adenosyl-L-methionine-dependent methyltransferases"/>
    <property type="match status" value="1"/>
</dbReference>
<dbReference type="CDD" id="cd02440">
    <property type="entry name" value="AdoMet_MTases"/>
    <property type="match status" value="1"/>
</dbReference>
<dbReference type="GO" id="GO:0032259">
    <property type="term" value="P:methylation"/>
    <property type="evidence" value="ECO:0007669"/>
    <property type="project" value="UniProtKB-KW"/>
</dbReference>
<name>A0ABX2TKT4_9PROT</name>
<dbReference type="GO" id="GO:0008168">
    <property type="term" value="F:methyltransferase activity"/>
    <property type="evidence" value="ECO:0007669"/>
    <property type="project" value="UniProtKB-KW"/>
</dbReference>
<keyword evidence="1" id="KW-0489">Methyltransferase</keyword>
<organism evidence="1 2">
    <name type="scientific">Azospirillum oleiclasticum</name>
    <dbReference type="NCBI Taxonomy" id="2735135"/>
    <lineage>
        <taxon>Bacteria</taxon>
        <taxon>Pseudomonadati</taxon>
        <taxon>Pseudomonadota</taxon>
        <taxon>Alphaproteobacteria</taxon>
        <taxon>Rhodospirillales</taxon>
        <taxon>Azospirillaceae</taxon>
        <taxon>Azospirillum</taxon>
    </lineage>
</organism>
<comment type="caution">
    <text evidence="1">The sequence shown here is derived from an EMBL/GenBank/DDBJ whole genome shotgun (WGS) entry which is preliminary data.</text>
</comment>
<sequence>MSDTPYDPTFYAVQADGSQRSAQRIVPVVQEWVDVRSVLDVGCGVGTFLSVFAARGVTDIQGVDGDYVPRDRLRIDPARFRPHDLAVPLDLGRRFDLVMSLEVAEHLPDGAADRFVESLCRHGHTVLFSAAVPRQGGTHHVNERWPSYWIPKFAARGYEVFDVIRPAVWEDDTVEYWYRQNCLLFADAEGQAASPRLAAARGEGLVPGAPDVVHPALFLSKTAEEAAVAQARTILETFLRLSREGGRYSFDPNPDGSVTIRRV</sequence>
<evidence type="ECO:0000313" key="1">
    <source>
        <dbReference type="EMBL" id="NYZ24971.1"/>
    </source>
</evidence>
<protein>
    <submittedName>
        <fullName evidence="1">Methyltransferase domain-containing protein</fullName>
    </submittedName>
</protein>
<keyword evidence="2" id="KW-1185">Reference proteome</keyword>